<dbReference type="RefSeq" id="WP_183852035.1">
    <property type="nucleotide sequence ID" value="NZ_JACHOO010000001.1"/>
</dbReference>
<dbReference type="Proteomes" id="UP000523821">
    <property type="component" value="Unassembled WGS sequence"/>
</dbReference>
<reference evidence="1 2" key="1">
    <citation type="submission" date="2020-08" db="EMBL/GenBank/DDBJ databases">
        <title>Genomic Encyclopedia of Type Strains, Phase IV (KMG-IV): sequencing the most valuable type-strain genomes for metagenomic binning, comparative biology and taxonomic classification.</title>
        <authorList>
            <person name="Goeker M."/>
        </authorList>
    </citation>
    <scope>NUCLEOTIDE SEQUENCE [LARGE SCALE GENOMIC DNA]</scope>
    <source>
        <strain evidence="1 2">DSM 16268</strain>
    </source>
</reference>
<gene>
    <name evidence="1" type="ORF">GGQ63_000444</name>
</gene>
<dbReference type="InterPro" id="IPR029063">
    <property type="entry name" value="SAM-dependent_MTases_sf"/>
</dbReference>
<name>A0A7W9CTS3_9HYPH</name>
<dbReference type="Pfam" id="PF13578">
    <property type="entry name" value="Methyltransf_24"/>
    <property type="match status" value="1"/>
</dbReference>
<evidence type="ECO:0008006" key="3">
    <source>
        <dbReference type="Google" id="ProtNLM"/>
    </source>
</evidence>
<comment type="caution">
    <text evidence="1">The sequence shown here is derived from an EMBL/GenBank/DDBJ whole genome shotgun (WGS) entry which is preliminary data.</text>
</comment>
<protein>
    <recommendedName>
        <fullName evidence="3">Class I SAM-dependent methyltransferase</fullName>
    </recommendedName>
</protein>
<dbReference type="EMBL" id="JACHOO010000001">
    <property type="protein sequence ID" value="MBB5751401.1"/>
    <property type="molecule type" value="Genomic_DNA"/>
</dbReference>
<organism evidence="1 2">
    <name type="scientific">Prosthecomicrobium pneumaticum</name>
    <dbReference type="NCBI Taxonomy" id="81895"/>
    <lineage>
        <taxon>Bacteria</taxon>
        <taxon>Pseudomonadati</taxon>
        <taxon>Pseudomonadota</taxon>
        <taxon>Alphaproteobacteria</taxon>
        <taxon>Hyphomicrobiales</taxon>
        <taxon>Kaistiaceae</taxon>
        <taxon>Prosthecomicrobium</taxon>
    </lineage>
</organism>
<evidence type="ECO:0000313" key="1">
    <source>
        <dbReference type="EMBL" id="MBB5751401.1"/>
    </source>
</evidence>
<proteinExistence type="predicted"/>
<keyword evidence="2" id="KW-1185">Reference proteome</keyword>
<dbReference type="Gene3D" id="3.40.50.150">
    <property type="entry name" value="Vaccinia Virus protein VP39"/>
    <property type="match status" value="1"/>
</dbReference>
<accession>A0A7W9CTS3</accession>
<sequence length="237" mass="26214">MLRVLWSRLADAAIFRGTIPTSPAMEIVYRDLFLRELARAGVEDVFYPVGGAANHGLLYLIARALNTFDIPSVVELGAGQTTLLLDRMAKAGGDRPAIRTVEHDPRWAERIGAQVAHPLIAAPLRSRRMDGRKVSFYDVDPAELGRDIALAVIDGPPASTARRRFARLGAFELLRDRLAADCIVIVDDAERIGERRLSRLFEAHFRSRGCDYAIGRVHANKCQTVIATGRFRGAAHF</sequence>
<evidence type="ECO:0000313" key="2">
    <source>
        <dbReference type="Proteomes" id="UP000523821"/>
    </source>
</evidence>
<dbReference type="AlphaFoldDB" id="A0A7W9CTS3"/>